<keyword evidence="4" id="KW-1185">Reference proteome</keyword>
<evidence type="ECO:0000256" key="2">
    <source>
        <dbReference type="SAM" id="MobiDB-lite"/>
    </source>
</evidence>
<reference evidence="3" key="1">
    <citation type="submission" date="2021-12" db="EMBL/GenBank/DDBJ databases">
        <authorList>
            <person name="Martin H S."/>
        </authorList>
    </citation>
    <scope>NUCLEOTIDE SEQUENCE</scope>
</reference>
<sequence length="255" mass="28164">MTLCNFDVTYVRLRHFSETGRGKLSGAHAGVVILTPLEDAITSGSHHYTGSTPLEPPPTLINSVYSALKNVFSSAPPLQDTYADYVPPPPQPFQPMSWGAVNSYGEPATADSYTDYSPYPPIEYASSKKSVITPHRHEGLTPAKIQKINANLEKLNAYMNENQRSSEELPKLNKDYAEMLRKGLIPLMPTPVVSDNEIGVLPAEFLPDPLSSTSTSTTTTTSQPPKNTTENENIRRKKDVKYMLRGNRIVQLTID</sequence>
<dbReference type="EMBL" id="OV170228">
    <property type="protein sequence ID" value="CAH0729184.1"/>
    <property type="molecule type" value="Genomic_DNA"/>
</dbReference>
<dbReference type="AlphaFoldDB" id="A0A8J9V2P5"/>
<feature type="compositionally biased region" description="Low complexity" evidence="2">
    <location>
        <begin position="211"/>
        <end position="222"/>
    </location>
</feature>
<accession>A0A8J9V2P5</accession>
<evidence type="ECO:0000313" key="4">
    <source>
        <dbReference type="Proteomes" id="UP000838878"/>
    </source>
</evidence>
<organism evidence="3 4">
    <name type="scientific">Brenthis ino</name>
    <name type="common">lesser marbled fritillary</name>
    <dbReference type="NCBI Taxonomy" id="405034"/>
    <lineage>
        <taxon>Eukaryota</taxon>
        <taxon>Metazoa</taxon>
        <taxon>Ecdysozoa</taxon>
        <taxon>Arthropoda</taxon>
        <taxon>Hexapoda</taxon>
        <taxon>Insecta</taxon>
        <taxon>Pterygota</taxon>
        <taxon>Neoptera</taxon>
        <taxon>Endopterygota</taxon>
        <taxon>Lepidoptera</taxon>
        <taxon>Glossata</taxon>
        <taxon>Ditrysia</taxon>
        <taxon>Papilionoidea</taxon>
        <taxon>Nymphalidae</taxon>
        <taxon>Heliconiinae</taxon>
        <taxon>Argynnini</taxon>
        <taxon>Brenthis</taxon>
    </lineage>
</organism>
<proteinExistence type="predicted"/>
<gene>
    <name evidence="3" type="ORF">BINO364_LOCUS14321</name>
</gene>
<dbReference type="OrthoDB" id="8195535at2759"/>
<evidence type="ECO:0000256" key="1">
    <source>
        <dbReference type="SAM" id="Coils"/>
    </source>
</evidence>
<feature type="coiled-coil region" evidence="1">
    <location>
        <begin position="145"/>
        <end position="175"/>
    </location>
</feature>
<name>A0A8J9V2P5_9NEOP</name>
<protein>
    <submittedName>
        <fullName evidence="3">Uncharacterized protein</fullName>
    </submittedName>
</protein>
<feature type="region of interest" description="Disordered" evidence="2">
    <location>
        <begin position="205"/>
        <end position="236"/>
    </location>
</feature>
<keyword evidence="1" id="KW-0175">Coiled coil</keyword>
<dbReference type="Proteomes" id="UP000838878">
    <property type="component" value="Chromosome 8"/>
</dbReference>
<feature type="non-terminal residue" evidence="3">
    <location>
        <position position="255"/>
    </location>
</feature>
<evidence type="ECO:0000313" key="3">
    <source>
        <dbReference type="EMBL" id="CAH0729184.1"/>
    </source>
</evidence>